<dbReference type="VEuPathDB" id="TriTrypDB:LdCL_360015900"/>
<feature type="transmembrane region" description="Helical" evidence="2">
    <location>
        <begin position="413"/>
        <end position="434"/>
    </location>
</feature>
<organism evidence="4 5">
    <name type="scientific">Leishmania donovani</name>
    <dbReference type="NCBI Taxonomy" id="5661"/>
    <lineage>
        <taxon>Eukaryota</taxon>
        <taxon>Discoba</taxon>
        <taxon>Euglenozoa</taxon>
        <taxon>Kinetoplastea</taxon>
        <taxon>Metakinetoplastina</taxon>
        <taxon>Trypanosomatida</taxon>
        <taxon>Trypanosomatidae</taxon>
        <taxon>Leishmaniinae</taxon>
        <taxon>Leishmania</taxon>
    </lineage>
</organism>
<evidence type="ECO:0000256" key="1">
    <source>
        <dbReference type="SAM" id="MobiDB-lite"/>
    </source>
</evidence>
<keyword evidence="3" id="KW-0732">Signal</keyword>
<protein>
    <submittedName>
        <fullName evidence="4">Uncharacterized protein</fullName>
    </submittedName>
</protein>
<reference evidence="5" key="1">
    <citation type="submission" date="2019-02" db="EMBL/GenBank/DDBJ databases">
        <title>FDA dAtabase for Regulatory Grade micrObial Sequences (FDA-ARGOS): Supporting development and validation of Infectious Disease Dx tests.</title>
        <authorList>
            <person name="Duncan R."/>
            <person name="Fisher C."/>
            <person name="Tallon L."/>
            <person name="Sadzewicz L."/>
            <person name="Sengamalay N."/>
            <person name="Ott S."/>
            <person name="Godinez A."/>
            <person name="Nagaraj S."/>
            <person name="Vavikolanu K."/>
            <person name="Vyas G."/>
            <person name="Nadendla S."/>
            <person name="Aluvathingal J."/>
            <person name="Sichtig H."/>
        </authorList>
    </citation>
    <scope>NUCLEOTIDE SEQUENCE [LARGE SCALE GENOMIC DNA]</scope>
    <source>
        <strain evidence="5">FDAARGOS_360</strain>
    </source>
</reference>
<feature type="region of interest" description="Disordered" evidence="1">
    <location>
        <begin position="105"/>
        <end position="132"/>
    </location>
</feature>
<keyword evidence="2" id="KW-1133">Transmembrane helix</keyword>
<evidence type="ECO:0000256" key="3">
    <source>
        <dbReference type="SAM" id="SignalP"/>
    </source>
</evidence>
<feature type="chain" id="PRO_5021404632" evidence="3">
    <location>
        <begin position="28"/>
        <end position="552"/>
    </location>
</feature>
<dbReference type="VEuPathDB" id="TriTrypDB:LDHU3_36.1420"/>
<feature type="transmembrane region" description="Helical" evidence="2">
    <location>
        <begin position="481"/>
        <end position="500"/>
    </location>
</feature>
<sequence length="552" mass="61374">MLIRMFARFVCVAAIVAALGLLSPISADTAHPHHSRSHTVTIESGTLPEAKAFAPLRLRAGEWVYNFNPGEEAFFFEPEDAGNRQWQQWKADLRLLQAYQEKQRLSNYPSGGEKTDTPDKPGNTERREPGALPIAEYFSDRNVQRRYAERLKEQSFHNLSDAQGAADARALVEGEIAAMWHLVRSAGSSDSLNDQQFLGLVERHFSHTIANTSAAAAAEATTPSSFPFALLRVPLVLEADVLPFMEREMAHVRDLWKSRRAGAATPAASSVEVESQLQRLSSAVENSKTVGTELAALVEPLADAAIGWVASTLTTTREAIVANDESTEAKRSELKQLLKMQSRLRKVRPILEKHRKVYQSVLQRGQLPNAQATLFALQLIAKQRFGDDVSGLVEAVPLLSTTAPLTGLLEQEWRAHVLAPYGMCVLVTAAFVWVCEEIKERFMTRVRARRLCMPLVMPASASGCTRQMFMLVSFLELVVPPLLPVIALVVHLRGARVWMWGMIALMRPSQRAACLASVTLLMLSAYLVATMVRRVFQIIDPSVYRRRLAKKK</sequence>
<proteinExistence type="predicted"/>
<evidence type="ECO:0000256" key="2">
    <source>
        <dbReference type="SAM" id="Phobius"/>
    </source>
</evidence>
<evidence type="ECO:0000313" key="4">
    <source>
        <dbReference type="EMBL" id="TPP42335.1"/>
    </source>
</evidence>
<accession>A0A504X3V8</accession>
<keyword evidence="2" id="KW-0812">Transmembrane</keyword>
<gene>
    <name evidence="4" type="ORF">CGC20_29385</name>
</gene>
<dbReference type="EMBL" id="RHLD01000002">
    <property type="protein sequence ID" value="TPP42335.1"/>
    <property type="molecule type" value="Genomic_DNA"/>
</dbReference>
<dbReference type="AlphaFoldDB" id="A0A504X3V8"/>
<comment type="caution">
    <text evidence="4">The sequence shown here is derived from an EMBL/GenBank/DDBJ whole genome shotgun (WGS) entry which is preliminary data.</text>
</comment>
<keyword evidence="2" id="KW-0472">Membrane</keyword>
<feature type="compositionally biased region" description="Basic and acidic residues" evidence="1">
    <location>
        <begin position="113"/>
        <end position="129"/>
    </location>
</feature>
<dbReference type="Proteomes" id="UP000318821">
    <property type="component" value="Unassembled WGS sequence"/>
</dbReference>
<evidence type="ECO:0000313" key="5">
    <source>
        <dbReference type="Proteomes" id="UP000318821"/>
    </source>
</evidence>
<name>A0A504X3V8_LEIDO</name>
<feature type="transmembrane region" description="Helical" evidence="2">
    <location>
        <begin position="512"/>
        <end position="532"/>
    </location>
</feature>
<feature type="signal peptide" evidence="3">
    <location>
        <begin position="1"/>
        <end position="27"/>
    </location>
</feature>
<dbReference type="VEuPathDB" id="TriTrypDB:LdBPK_361080.1"/>